<dbReference type="PANTHER" id="PTHR45125:SF3">
    <property type="entry name" value="NO-APICAL-MERISTEM-ASSOCIATED CARBOXY-TERMINAL DOMAIN PROTEIN"/>
    <property type="match status" value="1"/>
</dbReference>
<dbReference type="AlphaFoldDB" id="A0A8J5SNS3"/>
<evidence type="ECO:0000313" key="2">
    <source>
        <dbReference type="Proteomes" id="UP000729402"/>
    </source>
</evidence>
<sequence length="103" mass="12035">MHRWSDIQNNVNKFASCMDDVERRRPSGMTDRDKMVQACGLYEAKAAIEKTKAEAKCKEVELKRMMEEERIMAIDTSCLSGPRKLYYESLQNEILARRLKESE</sequence>
<dbReference type="PANTHER" id="PTHR45125">
    <property type="entry name" value="F21J9.4-RELATED"/>
    <property type="match status" value="1"/>
</dbReference>
<accession>A0A8J5SNS3</accession>
<evidence type="ECO:0000313" key="1">
    <source>
        <dbReference type="EMBL" id="KAG8060066.1"/>
    </source>
</evidence>
<dbReference type="Proteomes" id="UP000729402">
    <property type="component" value="Unassembled WGS sequence"/>
</dbReference>
<organism evidence="1 2">
    <name type="scientific">Zizania palustris</name>
    <name type="common">Northern wild rice</name>
    <dbReference type="NCBI Taxonomy" id="103762"/>
    <lineage>
        <taxon>Eukaryota</taxon>
        <taxon>Viridiplantae</taxon>
        <taxon>Streptophyta</taxon>
        <taxon>Embryophyta</taxon>
        <taxon>Tracheophyta</taxon>
        <taxon>Spermatophyta</taxon>
        <taxon>Magnoliopsida</taxon>
        <taxon>Liliopsida</taxon>
        <taxon>Poales</taxon>
        <taxon>Poaceae</taxon>
        <taxon>BOP clade</taxon>
        <taxon>Oryzoideae</taxon>
        <taxon>Oryzeae</taxon>
        <taxon>Zizaniinae</taxon>
        <taxon>Zizania</taxon>
    </lineage>
</organism>
<protein>
    <recommendedName>
        <fullName evidence="3">No apical meristem-associated C-terminal domain-containing protein</fullName>
    </recommendedName>
</protein>
<dbReference type="EMBL" id="JAAALK010000287">
    <property type="protein sequence ID" value="KAG8060066.1"/>
    <property type="molecule type" value="Genomic_DNA"/>
</dbReference>
<gene>
    <name evidence="1" type="ORF">GUJ93_ZPchr0002g26104</name>
</gene>
<keyword evidence="2" id="KW-1185">Reference proteome</keyword>
<reference evidence="1" key="2">
    <citation type="submission" date="2021-02" db="EMBL/GenBank/DDBJ databases">
        <authorList>
            <person name="Kimball J.A."/>
            <person name="Haas M.W."/>
            <person name="Macchietto M."/>
            <person name="Kono T."/>
            <person name="Duquette J."/>
            <person name="Shao M."/>
        </authorList>
    </citation>
    <scope>NUCLEOTIDE SEQUENCE</scope>
    <source>
        <tissue evidence="1">Fresh leaf tissue</tissue>
    </source>
</reference>
<name>A0A8J5SNS3_ZIZPA</name>
<evidence type="ECO:0008006" key="3">
    <source>
        <dbReference type="Google" id="ProtNLM"/>
    </source>
</evidence>
<reference evidence="1" key="1">
    <citation type="journal article" date="2021" name="bioRxiv">
        <title>Whole Genome Assembly and Annotation of Northern Wild Rice, Zizania palustris L., Supports a Whole Genome Duplication in the Zizania Genus.</title>
        <authorList>
            <person name="Haas M."/>
            <person name="Kono T."/>
            <person name="Macchietto M."/>
            <person name="Millas R."/>
            <person name="McGilp L."/>
            <person name="Shao M."/>
            <person name="Duquette J."/>
            <person name="Hirsch C.N."/>
            <person name="Kimball J."/>
        </authorList>
    </citation>
    <scope>NUCLEOTIDE SEQUENCE</scope>
    <source>
        <tissue evidence="1">Fresh leaf tissue</tissue>
    </source>
</reference>
<dbReference type="OrthoDB" id="691997at2759"/>
<comment type="caution">
    <text evidence="1">The sequence shown here is derived from an EMBL/GenBank/DDBJ whole genome shotgun (WGS) entry which is preliminary data.</text>
</comment>
<proteinExistence type="predicted"/>